<evidence type="ECO:0000313" key="2">
    <source>
        <dbReference type="Proteomes" id="UP001381693"/>
    </source>
</evidence>
<dbReference type="AlphaFoldDB" id="A0AAN8ZZN4"/>
<organism evidence="1 2">
    <name type="scientific">Halocaridina rubra</name>
    <name type="common">Hawaiian red shrimp</name>
    <dbReference type="NCBI Taxonomy" id="373956"/>
    <lineage>
        <taxon>Eukaryota</taxon>
        <taxon>Metazoa</taxon>
        <taxon>Ecdysozoa</taxon>
        <taxon>Arthropoda</taxon>
        <taxon>Crustacea</taxon>
        <taxon>Multicrustacea</taxon>
        <taxon>Malacostraca</taxon>
        <taxon>Eumalacostraca</taxon>
        <taxon>Eucarida</taxon>
        <taxon>Decapoda</taxon>
        <taxon>Pleocyemata</taxon>
        <taxon>Caridea</taxon>
        <taxon>Atyoidea</taxon>
        <taxon>Atyidae</taxon>
        <taxon>Halocaridina</taxon>
    </lineage>
</organism>
<dbReference type="Proteomes" id="UP001381693">
    <property type="component" value="Unassembled WGS sequence"/>
</dbReference>
<name>A0AAN8ZZN4_HALRR</name>
<proteinExistence type="predicted"/>
<sequence length="53" mass="5897">MEAAKLRADIPSKFYGQKPLSDTNPHHSSRLGTVTKLNRLAPAVVNLEYVFVD</sequence>
<keyword evidence="2" id="KW-1185">Reference proteome</keyword>
<reference evidence="1 2" key="1">
    <citation type="submission" date="2023-11" db="EMBL/GenBank/DDBJ databases">
        <title>Halocaridina rubra genome assembly.</title>
        <authorList>
            <person name="Smith C."/>
        </authorList>
    </citation>
    <scope>NUCLEOTIDE SEQUENCE [LARGE SCALE GENOMIC DNA]</scope>
    <source>
        <strain evidence="1">EP-1</strain>
        <tissue evidence="1">Whole</tissue>
    </source>
</reference>
<evidence type="ECO:0000313" key="1">
    <source>
        <dbReference type="EMBL" id="KAK7069174.1"/>
    </source>
</evidence>
<accession>A0AAN8ZZN4</accession>
<comment type="caution">
    <text evidence="1">The sequence shown here is derived from an EMBL/GenBank/DDBJ whole genome shotgun (WGS) entry which is preliminary data.</text>
</comment>
<dbReference type="EMBL" id="JAXCGZ010017007">
    <property type="protein sequence ID" value="KAK7069174.1"/>
    <property type="molecule type" value="Genomic_DNA"/>
</dbReference>
<protein>
    <submittedName>
        <fullName evidence="1">Uncharacterized protein</fullName>
    </submittedName>
</protein>
<gene>
    <name evidence="1" type="ORF">SK128_000646</name>
</gene>